<comment type="caution">
    <text evidence="2">The sequence shown here is derived from an EMBL/GenBank/DDBJ whole genome shotgun (WGS) entry which is preliminary data.</text>
</comment>
<evidence type="ECO:0000313" key="2">
    <source>
        <dbReference type="EMBL" id="HAT1584274.1"/>
    </source>
</evidence>
<reference evidence="2" key="1">
    <citation type="journal article" date="2018" name="Genome Biol.">
        <title>SKESA: strategic k-mer extension for scrupulous assemblies.</title>
        <authorList>
            <person name="Souvorov A."/>
            <person name="Agarwala R."/>
            <person name="Lipman D.J."/>
        </authorList>
    </citation>
    <scope>NUCLEOTIDE SEQUENCE</scope>
    <source>
        <strain evidence="2">YDC697-2</strain>
    </source>
</reference>
<protein>
    <submittedName>
        <fullName evidence="2">Uncharacterized protein</fullName>
    </submittedName>
</protein>
<name>A0A8H9TU24_9ENTR</name>
<accession>A0A8H9TU24</accession>
<evidence type="ECO:0000256" key="1">
    <source>
        <dbReference type="SAM" id="MobiDB-lite"/>
    </source>
</evidence>
<organism evidence="2">
    <name type="scientific">Citrobacter farmeri</name>
    <dbReference type="NCBI Taxonomy" id="67824"/>
    <lineage>
        <taxon>Bacteria</taxon>
        <taxon>Pseudomonadati</taxon>
        <taxon>Pseudomonadota</taxon>
        <taxon>Gammaproteobacteria</taxon>
        <taxon>Enterobacterales</taxon>
        <taxon>Enterobacteriaceae</taxon>
        <taxon>Citrobacter</taxon>
    </lineage>
</organism>
<dbReference type="GeneID" id="92973767"/>
<dbReference type="AlphaFoldDB" id="A0A8H9TU24"/>
<sequence>MSSNFRKNQLKKADKKIEKTNANNPKKSFTTYDGSKNKHPIPIASRKGANDKVKANTSGIPLSQ</sequence>
<gene>
    <name evidence="2" type="ORF">I8Y00_000572</name>
</gene>
<dbReference type="Proteomes" id="UP000864563">
    <property type="component" value="Unassembled WGS sequence"/>
</dbReference>
<feature type="region of interest" description="Disordered" evidence="1">
    <location>
        <begin position="1"/>
        <end position="64"/>
    </location>
</feature>
<dbReference type="RefSeq" id="WP_139155855.1">
    <property type="nucleotide sequence ID" value="NZ_CABMNX010000001.1"/>
</dbReference>
<feature type="compositionally biased region" description="Polar residues" evidence="1">
    <location>
        <begin position="20"/>
        <end position="34"/>
    </location>
</feature>
<proteinExistence type="predicted"/>
<dbReference type="EMBL" id="DACSDU010000002">
    <property type="protein sequence ID" value="HAT1584274.1"/>
    <property type="molecule type" value="Genomic_DNA"/>
</dbReference>
<reference evidence="2" key="2">
    <citation type="submission" date="2020-11" db="EMBL/GenBank/DDBJ databases">
        <authorList>
            <consortium name="NCBI Pathogen Detection Project"/>
        </authorList>
    </citation>
    <scope>NUCLEOTIDE SEQUENCE</scope>
    <source>
        <strain evidence="2">YDC697-2</strain>
    </source>
</reference>
<feature type="compositionally biased region" description="Polar residues" evidence="1">
    <location>
        <begin position="55"/>
        <end position="64"/>
    </location>
</feature>